<dbReference type="GO" id="GO:0043484">
    <property type="term" value="P:regulation of RNA splicing"/>
    <property type="evidence" value="ECO:0007669"/>
    <property type="project" value="TreeGrafter"/>
</dbReference>
<dbReference type="SMART" id="SM00220">
    <property type="entry name" value="S_TKc"/>
    <property type="match status" value="1"/>
</dbReference>
<feature type="domain" description="Protein kinase" evidence="7">
    <location>
        <begin position="59"/>
        <end position="362"/>
    </location>
</feature>
<evidence type="ECO:0000313" key="9">
    <source>
        <dbReference type="Proteomes" id="UP000178129"/>
    </source>
</evidence>
<dbReference type="InterPro" id="IPR051175">
    <property type="entry name" value="CLK_kinases"/>
</dbReference>
<dbReference type="EMBL" id="FJUW01000001">
    <property type="protein sequence ID" value="CZS88186.1"/>
    <property type="molecule type" value="Genomic_DNA"/>
</dbReference>
<evidence type="ECO:0000256" key="4">
    <source>
        <dbReference type="ARBA" id="ARBA00022777"/>
    </source>
</evidence>
<dbReference type="Pfam" id="PF00069">
    <property type="entry name" value="Pkinase"/>
    <property type="match status" value="1"/>
</dbReference>
<dbReference type="PROSITE" id="PS00107">
    <property type="entry name" value="PROTEIN_KINASE_ATP"/>
    <property type="match status" value="1"/>
</dbReference>
<dbReference type="InterPro" id="IPR011009">
    <property type="entry name" value="Kinase-like_dom_sf"/>
</dbReference>
<proteinExistence type="predicted"/>
<dbReference type="PANTHER" id="PTHR45646:SF11">
    <property type="entry name" value="SERINE_THREONINE-PROTEIN KINASE DOA"/>
    <property type="match status" value="1"/>
</dbReference>
<evidence type="ECO:0000256" key="6">
    <source>
        <dbReference type="PROSITE-ProRule" id="PRU10141"/>
    </source>
</evidence>
<comment type="caution">
    <text evidence="8">The sequence shown here is derived from an EMBL/GenBank/DDBJ whole genome shotgun (WGS) entry which is preliminary data.</text>
</comment>
<keyword evidence="5 6" id="KW-0067">ATP-binding</keyword>
<dbReference type="STRING" id="914237.A0A1E1JQN7"/>
<dbReference type="Gene3D" id="1.10.510.10">
    <property type="entry name" value="Transferase(Phosphotransferase) domain 1"/>
    <property type="match status" value="2"/>
</dbReference>
<keyword evidence="1" id="KW-0723">Serine/threonine-protein kinase</keyword>
<evidence type="ECO:0000313" key="8">
    <source>
        <dbReference type="EMBL" id="CZS88186.1"/>
    </source>
</evidence>
<dbReference type="PROSITE" id="PS50011">
    <property type="entry name" value="PROTEIN_KINASE_DOM"/>
    <property type="match status" value="1"/>
</dbReference>
<dbReference type="PANTHER" id="PTHR45646">
    <property type="entry name" value="SERINE/THREONINE-PROTEIN KINASE DOA-RELATED"/>
    <property type="match status" value="1"/>
</dbReference>
<dbReference type="GO" id="GO:0005524">
    <property type="term" value="F:ATP binding"/>
    <property type="evidence" value="ECO:0007669"/>
    <property type="project" value="UniProtKB-UniRule"/>
</dbReference>
<evidence type="ECO:0000256" key="3">
    <source>
        <dbReference type="ARBA" id="ARBA00022741"/>
    </source>
</evidence>
<keyword evidence="2" id="KW-0808">Transferase</keyword>
<dbReference type="Gene3D" id="3.30.200.20">
    <property type="entry name" value="Phosphorylase Kinase, domain 1"/>
    <property type="match status" value="1"/>
</dbReference>
<evidence type="ECO:0000256" key="2">
    <source>
        <dbReference type="ARBA" id="ARBA00022679"/>
    </source>
</evidence>
<dbReference type="InParanoid" id="A0A1E1JQN7"/>
<accession>A0A1E1JQN7</accession>
<keyword evidence="4 8" id="KW-0418">Kinase</keyword>
<keyword evidence="9" id="KW-1185">Reference proteome</keyword>
<dbReference type="Proteomes" id="UP000178129">
    <property type="component" value="Unassembled WGS sequence"/>
</dbReference>
<name>A0A1E1JQN7_9HELO</name>
<dbReference type="InterPro" id="IPR000719">
    <property type="entry name" value="Prot_kinase_dom"/>
</dbReference>
<dbReference type="GO" id="GO:0005634">
    <property type="term" value="C:nucleus"/>
    <property type="evidence" value="ECO:0007669"/>
    <property type="project" value="TreeGrafter"/>
</dbReference>
<sequence length="365" mass="42245">MAGLLKWARSAVKRAPSLPRQYLNVKSPLIKPSEKVEEENFGIDRYYPARIGDVLSSRYQIVGKLGFGTSSTVWLVRDLEAHRHVAVKIFTHDSQDTDEIAIYKHISQGNKYRLGYRYVRTALDSFELKNRGGRHPCLVHEPLWDSIRTLLERSGRDRLTEDLLRVNLQRLLLALDYLHTDRKLIHTDIKSDNVLHLIEDTSILAAFEQAEIAQPHRARKRCPEVMLHLPWSYSADIWNVGAMIWDIFEGKHLFNGQDPERGRYTTRAHLTELIAILGPPPLGLIKRGGRSAEWFDGNGEWLEPDEKEPERLTLLPASSLEAVEENLNGKHKELFLNFIKSMLQWEPEKRKTARELLNDPWLRRS</sequence>
<evidence type="ECO:0000256" key="1">
    <source>
        <dbReference type="ARBA" id="ARBA00022527"/>
    </source>
</evidence>
<dbReference type="AlphaFoldDB" id="A0A1E1JQN7"/>
<keyword evidence="3 6" id="KW-0547">Nucleotide-binding</keyword>
<gene>
    <name evidence="8" type="ORF">RCO7_01150</name>
</gene>
<dbReference type="InterPro" id="IPR017441">
    <property type="entry name" value="Protein_kinase_ATP_BS"/>
</dbReference>
<reference evidence="9" key="1">
    <citation type="submission" date="2016-03" db="EMBL/GenBank/DDBJ databases">
        <authorList>
            <person name="Ploux O."/>
        </authorList>
    </citation>
    <scope>NUCLEOTIDE SEQUENCE [LARGE SCALE GENOMIC DNA]</scope>
    <source>
        <strain evidence="9">UK7</strain>
    </source>
</reference>
<feature type="binding site" evidence="6">
    <location>
        <position position="88"/>
    </location>
    <ligand>
        <name>ATP</name>
        <dbReference type="ChEBI" id="CHEBI:30616"/>
    </ligand>
</feature>
<dbReference type="SUPFAM" id="SSF56112">
    <property type="entry name" value="Protein kinase-like (PK-like)"/>
    <property type="match status" value="1"/>
</dbReference>
<dbReference type="GO" id="GO:0004674">
    <property type="term" value="F:protein serine/threonine kinase activity"/>
    <property type="evidence" value="ECO:0007669"/>
    <property type="project" value="UniProtKB-KW"/>
</dbReference>
<evidence type="ECO:0000259" key="7">
    <source>
        <dbReference type="PROSITE" id="PS50011"/>
    </source>
</evidence>
<organism evidence="8 9">
    <name type="scientific">Rhynchosporium graminicola</name>
    <dbReference type="NCBI Taxonomy" id="2792576"/>
    <lineage>
        <taxon>Eukaryota</taxon>
        <taxon>Fungi</taxon>
        <taxon>Dikarya</taxon>
        <taxon>Ascomycota</taxon>
        <taxon>Pezizomycotina</taxon>
        <taxon>Leotiomycetes</taxon>
        <taxon>Helotiales</taxon>
        <taxon>Ploettnerulaceae</taxon>
        <taxon>Rhynchosporium</taxon>
    </lineage>
</organism>
<protein>
    <submittedName>
        <fullName evidence="8">Related to dis1-suppressing protein kinase dsk1</fullName>
    </submittedName>
</protein>
<evidence type="ECO:0000256" key="5">
    <source>
        <dbReference type="ARBA" id="ARBA00022840"/>
    </source>
</evidence>